<dbReference type="RefSeq" id="WP_092380542.1">
    <property type="nucleotide sequence ID" value="NZ_BOPI01000007.1"/>
</dbReference>
<dbReference type="Proteomes" id="UP000198707">
    <property type="component" value="Unassembled WGS sequence"/>
</dbReference>
<name>A0A1H6ZKM9_9ACTN</name>
<dbReference type="STRING" id="1144548.SAMN05443287_10596"/>
<dbReference type="Pfam" id="PF04134">
    <property type="entry name" value="DCC1-like"/>
    <property type="match status" value="1"/>
</dbReference>
<dbReference type="InterPro" id="IPR007263">
    <property type="entry name" value="DCC1-like"/>
</dbReference>
<organism evidence="1 2">
    <name type="scientific">Micromonospora phaseoli</name>
    <dbReference type="NCBI Taxonomy" id="1144548"/>
    <lineage>
        <taxon>Bacteria</taxon>
        <taxon>Bacillati</taxon>
        <taxon>Actinomycetota</taxon>
        <taxon>Actinomycetes</taxon>
        <taxon>Micromonosporales</taxon>
        <taxon>Micromonosporaceae</taxon>
        <taxon>Micromonospora</taxon>
    </lineage>
</organism>
<dbReference type="OrthoDB" id="9813713at2"/>
<evidence type="ECO:0000313" key="2">
    <source>
        <dbReference type="Proteomes" id="UP000198707"/>
    </source>
</evidence>
<protein>
    <submittedName>
        <fullName evidence="1">Predicted thiol-disulfide oxidoreductase YuxK, DCC family</fullName>
    </submittedName>
</protein>
<dbReference type="AlphaFoldDB" id="A0A1H6ZKM9"/>
<gene>
    <name evidence="1" type="ORF">SAMN05443287_10596</name>
</gene>
<keyword evidence="2" id="KW-1185">Reference proteome</keyword>
<evidence type="ECO:0000313" key="1">
    <source>
        <dbReference type="EMBL" id="SEJ52694.1"/>
    </source>
</evidence>
<dbReference type="EMBL" id="FNYV01000005">
    <property type="protein sequence ID" value="SEJ52694.1"/>
    <property type="molecule type" value="Genomic_DNA"/>
</dbReference>
<accession>A0A1H6ZKM9</accession>
<proteinExistence type="predicted"/>
<sequence length="134" mass="14695">MERSTFVYDGDCAFCTRCAEFIERRIPTGAHVVPWQFADLDRLGLTEAECEEAVQWVGRDGTRAAGPDAIAALLGDSGRLWRAAGAGLRFPPVRAAAWPAYRWVARNRHRMPGGTAACSLPQETRDRLYGPSGS</sequence>
<dbReference type="GO" id="GO:0015035">
    <property type="term" value="F:protein-disulfide reductase activity"/>
    <property type="evidence" value="ECO:0007669"/>
    <property type="project" value="InterPro"/>
</dbReference>
<reference evidence="2" key="1">
    <citation type="submission" date="2016-10" db="EMBL/GenBank/DDBJ databases">
        <authorList>
            <person name="Varghese N."/>
            <person name="Submissions S."/>
        </authorList>
    </citation>
    <scope>NUCLEOTIDE SEQUENCE [LARGE SCALE GENOMIC DNA]</scope>
    <source>
        <strain evidence="2">CGMCC 4.7038</strain>
    </source>
</reference>